<dbReference type="Pfam" id="PF04545">
    <property type="entry name" value="Sigma70_r4"/>
    <property type="match status" value="1"/>
</dbReference>
<dbReference type="NCBIfam" id="TIGR02937">
    <property type="entry name" value="sigma70-ECF"/>
    <property type="match status" value="1"/>
</dbReference>
<dbReference type="EMBL" id="WWHY01000001">
    <property type="protein sequence ID" value="MYR32229.1"/>
    <property type="molecule type" value="Genomic_DNA"/>
</dbReference>
<evidence type="ECO:0000256" key="4">
    <source>
        <dbReference type="ARBA" id="ARBA00023125"/>
    </source>
</evidence>
<feature type="domain" description="RNA polymerase sigma-70 region 2" evidence="7">
    <location>
        <begin position="63"/>
        <end position="135"/>
    </location>
</feature>
<dbReference type="Gene3D" id="1.10.10.10">
    <property type="entry name" value="Winged helix-like DNA-binding domain superfamily/Winged helix DNA-binding domain"/>
    <property type="match status" value="1"/>
</dbReference>
<gene>
    <name evidence="10" type="ORF">GTW20_08095</name>
    <name evidence="9" type="ORF">VSQ78_17770</name>
</gene>
<name>A0A7K2IQI3_9ACTN</name>
<dbReference type="InterPro" id="IPR013325">
    <property type="entry name" value="RNA_pol_sigma_r2"/>
</dbReference>
<dbReference type="InterPro" id="IPR014284">
    <property type="entry name" value="RNA_pol_sigma-70_dom"/>
</dbReference>
<reference evidence="10 11" key="1">
    <citation type="journal article" date="2019" name="Nat. Commun.">
        <title>The antimicrobial potential of Streptomyces from insect microbiomes.</title>
        <authorList>
            <person name="Chevrette M.G."/>
            <person name="Carlson C.M."/>
            <person name="Ortega H.E."/>
            <person name="Thomas C."/>
            <person name="Ananiev G.E."/>
            <person name="Barns K.J."/>
            <person name="Book A.J."/>
            <person name="Cagnazzo J."/>
            <person name="Carlos C."/>
            <person name="Flanigan W."/>
            <person name="Grubbs K.J."/>
            <person name="Horn H.A."/>
            <person name="Hoffmann F.M."/>
            <person name="Klassen J.L."/>
            <person name="Knack J.J."/>
            <person name="Lewin G.R."/>
            <person name="McDonald B.R."/>
            <person name="Muller L."/>
            <person name="Melo W.G.P."/>
            <person name="Pinto-Tomas A.A."/>
            <person name="Schmitz A."/>
            <person name="Wendt-Pienkowski E."/>
            <person name="Wildman S."/>
            <person name="Zhao M."/>
            <person name="Zhang F."/>
            <person name="Bugni T.S."/>
            <person name="Andes D.R."/>
            <person name="Pupo M.T."/>
            <person name="Currie C.R."/>
        </authorList>
    </citation>
    <scope>NUCLEOTIDE SEQUENCE [LARGE SCALE GENOMIC DNA]</scope>
    <source>
        <strain evidence="10 11">SID5840</strain>
    </source>
</reference>
<dbReference type="GO" id="GO:0016987">
    <property type="term" value="F:sigma factor activity"/>
    <property type="evidence" value="ECO:0007669"/>
    <property type="project" value="UniProtKB-KW"/>
</dbReference>
<sequence>MVGSRGAGIIRNVTDAGAREGVTAQRTGTPKEHEGAAPESRETGLNRLGSLAVQGDDSAMDSLLREVRPMVVRYCRSRLARVSGLAHYSDDVAQEVCIALLSAIPRYQDRGRPFASFVFGIAAHKVADTLRVAGRVETVPTDTVPEQPDEGPGPEESAVRVIEAQRARDLLDELPEQQRRLLVMRVITGLTADETGNLLGMSAGAVRVAQHRAIARLRKVALANRVLP</sequence>
<protein>
    <submittedName>
        <fullName evidence="10">Sigma-70 family RNA polymerase sigma factor</fullName>
    </submittedName>
</protein>
<dbReference type="EMBL" id="JAYMRS010000006">
    <property type="protein sequence ID" value="MFB8769559.1"/>
    <property type="molecule type" value="Genomic_DNA"/>
</dbReference>
<evidence type="ECO:0000256" key="6">
    <source>
        <dbReference type="SAM" id="MobiDB-lite"/>
    </source>
</evidence>
<organism evidence="10 11">
    <name type="scientific">Nocardiopsis alba</name>
    <dbReference type="NCBI Taxonomy" id="53437"/>
    <lineage>
        <taxon>Bacteria</taxon>
        <taxon>Bacillati</taxon>
        <taxon>Actinomycetota</taxon>
        <taxon>Actinomycetes</taxon>
        <taxon>Streptosporangiales</taxon>
        <taxon>Nocardiopsidaceae</taxon>
        <taxon>Nocardiopsis</taxon>
    </lineage>
</organism>
<evidence type="ECO:0000313" key="11">
    <source>
        <dbReference type="Proteomes" id="UP000467124"/>
    </source>
</evidence>
<keyword evidence="5" id="KW-0804">Transcription</keyword>
<evidence type="ECO:0000259" key="7">
    <source>
        <dbReference type="Pfam" id="PF04542"/>
    </source>
</evidence>
<dbReference type="NCBIfam" id="NF007230">
    <property type="entry name" value="PRK09648.1"/>
    <property type="match status" value="1"/>
</dbReference>
<feature type="domain" description="RNA polymerase sigma-70 region 4" evidence="8">
    <location>
        <begin position="170"/>
        <end position="219"/>
    </location>
</feature>
<dbReference type="Proteomes" id="UP001585053">
    <property type="component" value="Unassembled WGS sequence"/>
</dbReference>
<dbReference type="AlphaFoldDB" id="A0A7K2IQI3"/>
<dbReference type="Gene3D" id="1.10.1740.10">
    <property type="match status" value="1"/>
</dbReference>
<dbReference type="InterPro" id="IPR013324">
    <property type="entry name" value="RNA_pol_sigma_r3/r4-like"/>
</dbReference>
<dbReference type="InterPro" id="IPR007627">
    <property type="entry name" value="RNA_pol_sigma70_r2"/>
</dbReference>
<dbReference type="InterPro" id="IPR007630">
    <property type="entry name" value="RNA_pol_sigma70_r4"/>
</dbReference>
<evidence type="ECO:0000256" key="1">
    <source>
        <dbReference type="ARBA" id="ARBA00010641"/>
    </source>
</evidence>
<keyword evidence="3" id="KW-0731">Sigma factor</keyword>
<evidence type="ECO:0000259" key="8">
    <source>
        <dbReference type="Pfam" id="PF04545"/>
    </source>
</evidence>
<evidence type="ECO:0000313" key="9">
    <source>
        <dbReference type="EMBL" id="MFB8769559.1"/>
    </source>
</evidence>
<keyword evidence="2" id="KW-0805">Transcription regulation</keyword>
<reference evidence="9 12" key="2">
    <citation type="submission" date="2024-01" db="EMBL/GenBank/DDBJ databases">
        <title>Genome mining of biosynthetic gene clusters to explore secondary metabolites of Streptomyces sp.</title>
        <authorList>
            <person name="Baig A."/>
            <person name="Ajitkumar Shintre N."/>
            <person name="Kumar H."/>
            <person name="Anbarasu A."/>
            <person name="Ramaiah S."/>
        </authorList>
    </citation>
    <scope>NUCLEOTIDE SEQUENCE [LARGE SCALE GENOMIC DNA]</scope>
    <source>
        <strain evidence="9 12">A01</strain>
    </source>
</reference>
<keyword evidence="4" id="KW-0238">DNA-binding</keyword>
<evidence type="ECO:0000256" key="5">
    <source>
        <dbReference type="ARBA" id="ARBA00023163"/>
    </source>
</evidence>
<dbReference type="GO" id="GO:0003677">
    <property type="term" value="F:DNA binding"/>
    <property type="evidence" value="ECO:0007669"/>
    <property type="project" value="UniProtKB-KW"/>
</dbReference>
<dbReference type="Pfam" id="PF04542">
    <property type="entry name" value="Sigma70_r2"/>
    <property type="match status" value="1"/>
</dbReference>
<feature type="compositionally biased region" description="Basic and acidic residues" evidence="6">
    <location>
        <begin position="29"/>
        <end position="44"/>
    </location>
</feature>
<dbReference type="PANTHER" id="PTHR43133">
    <property type="entry name" value="RNA POLYMERASE ECF-TYPE SIGMA FACTO"/>
    <property type="match status" value="1"/>
</dbReference>
<evidence type="ECO:0000256" key="2">
    <source>
        <dbReference type="ARBA" id="ARBA00023015"/>
    </source>
</evidence>
<dbReference type="PANTHER" id="PTHR43133:SF58">
    <property type="entry name" value="ECF RNA POLYMERASE SIGMA FACTOR SIGD"/>
    <property type="match status" value="1"/>
</dbReference>
<evidence type="ECO:0000313" key="10">
    <source>
        <dbReference type="EMBL" id="MYR32229.1"/>
    </source>
</evidence>
<dbReference type="Proteomes" id="UP000467124">
    <property type="component" value="Unassembled WGS sequence"/>
</dbReference>
<accession>A0A7K2IQI3</accession>
<dbReference type="SUPFAM" id="SSF88946">
    <property type="entry name" value="Sigma2 domain of RNA polymerase sigma factors"/>
    <property type="match status" value="1"/>
</dbReference>
<dbReference type="GO" id="GO:0006352">
    <property type="term" value="P:DNA-templated transcription initiation"/>
    <property type="evidence" value="ECO:0007669"/>
    <property type="project" value="InterPro"/>
</dbReference>
<keyword evidence="12" id="KW-1185">Reference proteome</keyword>
<comment type="similarity">
    <text evidence="1">Belongs to the sigma-70 factor family. ECF subfamily.</text>
</comment>
<feature type="region of interest" description="Disordered" evidence="6">
    <location>
        <begin position="18"/>
        <end position="46"/>
    </location>
</feature>
<dbReference type="SUPFAM" id="SSF88659">
    <property type="entry name" value="Sigma3 and sigma4 domains of RNA polymerase sigma factors"/>
    <property type="match status" value="1"/>
</dbReference>
<proteinExistence type="inferred from homology"/>
<dbReference type="InterPro" id="IPR039425">
    <property type="entry name" value="RNA_pol_sigma-70-like"/>
</dbReference>
<dbReference type="CDD" id="cd06171">
    <property type="entry name" value="Sigma70_r4"/>
    <property type="match status" value="1"/>
</dbReference>
<evidence type="ECO:0000313" key="12">
    <source>
        <dbReference type="Proteomes" id="UP001585053"/>
    </source>
</evidence>
<evidence type="ECO:0000256" key="3">
    <source>
        <dbReference type="ARBA" id="ARBA00023082"/>
    </source>
</evidence>
<comment type="caution">
    <text evidence="10">The sequence shown here is derived from an EMBL/GenBank/DDBJ whole genome shotgun (WGS) entry which is preliminary data.</text>
</comment>
<dbReference type="InterPro" id="IPR036388">
    <property type="entry name" value="WH-like_DNA-bd_sf"/>
</dbReference>